<evidence type="ECO:0000256" key="2">
    <source>
        <dbReference type="ARBA" id="ARBA00012652"/>
    </source>
</evidence>
<feature type="domain" description="Alpha-L-rhamnosidase six-hairpin glycosidase" evidence="6">
    <location>
        <begin position="330"/>
        <end position="675"/>
    </location>
</feature>
<dbReference type="Pfam" id="PF17390">
    <property type="entry name" value="Bac_rhamnosid_C"/>
    <property type="match status" value="1"/>
</dbReference>
<feature type="domain" description="Alpha-L-rhamnosidase concanavalin-like" evidence="4">
    <location>
        <begin position="218"/>
        <end position="319"/>
    </location>
</feature>
<evidence type="ECO:0000313" key="8">
    <source>
        <dbReference type="EMBL" id="EWS79860.1"/>
    </source>
</evidence>
<dbReference type="InterPro" id="IPR013737">
    <property type="entry name" value="Bac_rhamnosid_N"/>
</dbReference>
<dbReference type="PANTHER" id="PTHR33307">
    <property type="entry name" value="ALPHA-RHAMNOSIDASE (EUROFUNG)"/>
    <property type="match status" value="1"/>
</dbReference>
<evidence type="ECO:0000256" key="3">
    <source>
        <dbReference type="ARBA" id="ARBA00022801"/>
    </source>
</evidence>
<evidence type="ECO:0000259" key="7">
    <source>
        <dbReference type="Pfam" id="PF17390"/>
    </source>
</evidence>
<dbReference type="HOGENOM" id="CLU_002926_1_1_11"/>
<dbReference type="PANTHER" id="PTHR33307:SF6">
    <property type="entry name" value="ALPHA-RHAMNOSIDASE (EUROFUNG)-RELATED"/>
    <property type="match status" value="1"/>
</dbReference>
<dbReference type="EC" id="3.2.1.40" evidence="2"/>
<dbReference type="SUPFAM" id="SSF48208">
    <property type="entry name" value="Six-hairpin glycosidases"/>
    <property type="match status" value="1"/>
</dbReference>
<keyword evidence="9" id="KW-1185">Reference proteome</keyword>
<dbReference type="Gene3D" id="2.60.120.260">
    <property type="entry name" value="Galactose-binding domain-like"/>
    <property type="match status" value="2"/>
</dbReference>
<feature type="domain" description="Alpha-L-rhamnosidase C-terminal" evidence="7">
    <location>
        <begin position="677"/>
        <end position="750"/>
    </location>
</feature>
<dbReference type="InterPro" id="IPR035396">
    <property type="entry name" value="Bac_rhamnosid6H"/>
</dbReference>
<dbReference type="EMBL" id="JDYK01000023">
    <property type="protein sequence ID" value="EWS79860.1"/>
    <property type="molecule type" value="Genomic_DNA"/>
</dbReference>
<accession>Z9JN54</accession>
<dbReference type="InterPro" id="IPR012341">
    <property type="entry name" value="6hp_glycosidase-like_sf"/>
</dbReference>
<dbReference type="Pfam" id="PF08531">
    <property type="entry name" value="Bac_rhamnosid_N"/>
    <property type="match status" value="1"/>
</dbReference>
<dbReference type="PATRIC" id="fig|396014.3.peg.3353"/>
<dbReference type="InterPro" id="IPR016007">
    <property type="entry name" value="Alpha_rhamnosid"/>
</dbReference>
<dbReference type="Pfam" id="PF05592">
    <property type="entry name" value="Bac_rhamnosid"/>
    <property type="match status" value="1"/>
</dbReference>
<comment type="catalytic activity">
    <reaction evidence="1">
        <text>Hydrolysis of terminal non-reducing alpha-L-rhamnose residues in alpha-L-rhamnosides.</text>
        <dbReference type="EC" id="3.2.1.40"/>
    </reaction>
</comment>
<dbReference type="Proteomes" id="UP000023067">
    <property type="component" value="Unassembled WGS sequence"/>
</dbReference>
<evidence type="ECO:0000259" key="5">
    <source>
        <dbReference type="Pfam" id="PF08531"/>
    </source>
</evidence>
<dbReference type="eggNOG" id="COG3408">
    <property type="taxonomic scope" value="Bacteria"/>
</dbReference>
<dbReference type="InterPro" id="IPR035398">
    <property type="entry name" value="Bac_rhamnosid_C"/>
</dbReference>
<proteinExistence type="predicted"/>
<dbReference type="GO" id="GO:0030596">
    <property type="term" value="F:alpha-L-rhamnosidase activity"/>
    <property type="evidence" value="ECO:0007669"/>
    <property type="project" value="UniProtKB-EC"/>
</dbReference>
<evidence type="ECO:0000259" key="4">
    <source>
        <dbReference type="Pfam" id="PF05592"/>
    </source>
</evidence>
<dbReference type="AlphaFoldDB" id="Z9JN54"/>
<dbReference type="RefSeq" id="WP_051487126.1">
    <property type="nucleotide sequence ID" value="NZ_BAAAOW010000013.1"/>
</dbReference>
<dbReference type="InterPro" id="IPR008902">
    <property type="entry name" value="Rhamnosid_concanavalin"/>
</dbReference>
<dbReference type="InterPro" id="IPR008928">
    <property type="entry name" value="6-hairpin_glycosidase_sf"/>
</dbReference>
<dbReference type="Pfam" id="PF17389">
    <property type="entry name" value="Bac_rhamnosid6H"/>
    <property type="match status" value="1"/>
</dbReference>
<comment type="caution">
    <text evidence="8">The sequence shown here is derived from an EMBL/GenBank/DDBJ whole genome shotgun (WGS) entry which is preliminary data.</text>
</comment>
<protein>
    <recommendedName>
        <fullName evidence="2">alpha-L-rhamnosidase</fullName>
        <ecNumber evidence="2">3.2.1.40</ecNumber>
    </recommendedName>
</protein>
<dbReference type="STRING" id="396014.BF93_09285"/>
<gene>
    <name evidence="8" type="ORF">BF93_09285</name>
</gene>
<evidence type="ECO:0000256" key="1">
    <source>
        <dbReference type="ARBA" id="ARBA00001445"/>
    </source>
</evidence>
<organism evidence="8 9">
    <name type="scientific">Brachybacterium phenoliresistens</name>
    <dbReference type="NCBI Taxonomy" id="396014"/>
    <lineage>
        <taxon>Bacteria</taxon>
        <taxon>Bacillati</taxon>
        <taxon>Actinomycetota</taxon>
        <taxon>Actinomycetes</taxon>
        <taxon>Micrococcales</taxon>
        <taxon>Dermabacteraceae</taxon>
        <taxon>Brachybacterium</taxon>
    </lineage>
</organism>
<reference evidence="8 9" key="1">
    <citation type="submission" date="2014-02" db="EMBL/GenBank/DDBJ databases">
        <title>Genome sequence of Brachybacterium phenoliresistens strain W13A50.</title>
        <authorList>
            <person name="Wang X."/>
        </authorList>
    </citation>
    <scope>NUCLEOTIDE SEQUENCE [LARGE SCALE GENOMIC DNA]</scope>
    <source>
        <strain evidence="8 9">W13A50</strain>
    </source>
</reference>
<keyword evidence="3 8" id="KW-0378">Hydrolase</keyword>
<name>Z9JN54_9MICO</name>
<evidence type="ECO:0000259" key="6">
    <source>
        <dbReference type="Pfam" id="PF17389"/>
    </source>
</evidence>
<dbReference type="Gene3D" id="1.50.10.10">
    <property type="match status" value="1"/>
</dbReference>
<sequence length="753" mass="82514">MTGIDADLARWITAPGEDPQNPLLRTAFTLPAAPLRARLLVTGLGVFRARVNGAEALPTRLDPGLTDPRRRVLVCEADPTDLLRPGQNVLAIALGRGFHALTTPNVWRWEQAPWRGPVRAWAHLSIELADGTRRVIRTDDTWRTWPGPVTADSVYEGETFAPEPGADVEAWTRPGFDDSAWLPVLEPQPAAAPETLQLREAEGVVEVAEIRPQVVRRDGGRLILDMGRVIAGWCRYALRAEVPAEAAPLAFTARHGEKLRPDGTVDDDNEHIWTPRFQCDEVRLEPSGARSFAPQFSYKGFRYVQIDVLAGDLDMLETTGIHAHADLAVASSLRSSEPYLERFDAAMRASLANNLHHVPTDTPMHEKNGWTGDALVALESFSASFAAHRTLRAFLQQQADAQRPDGSLPVIAPTPGWGYTELSPAPEWTTLFPVLIDHLATEYGDADVVAQHSAAARAHLDHELARRDADGLIDGVLGDYLTPGSPGPAPEDRRLTGTLFVARALRRLAHALDLDLARRRPAAAADALSPDARRLREQAASLERAVNAAFLDAGAGEYRIGRDGGFRMTVSALALAWDVVPAAAREAVVSRLVEEIGRRGDHHDCGHIGVRYLLGALSEAGHGDLAWRVLTNPTAPGWRAWLEAGNSTFMEMWEQPRSCSHYFMGTPQTWIHEHVAGLRRGADGWTEAVLAPDPAVPVDRVELMRRSVAGTFRVAVDRREHRLDASVPAGARVRLRLPGLEETLGAGEHTRHW</sequence>
<feature type="domain" description="Bacterial alpha-L-rhamnosidase N-terminal" evidence="5">
    <location>
        <begin position="35"/>
        <end position="197"/>
    </location>
</feature>
<evidence type="ECO:0000313" key="9">
    <source>
        <dbReference type="Proteomes" id="UP000023067"/>
    </source>
</evidence>
<dbReference type="GO" id="GO:0005975">
    <property type="term" value="P:carbohydrate metabolic process"/>
    <property type="evidence" value="ECO:0007669"/>
    <property type="project" value="InterPro"/>
</dbReference>